<evidence type="ECO:0000313" key="5">
    <source>
        <dbReference type="Proteomes" id="UP001160390"/>
    </source>
</evidence>
<proteinExistence type="inferred from homology"/>
<evidence type="ECO:0000259" key="3">
    <source>
        <dbReference type="Pfam" id="PF02894"/>
    </source>
</evidence>
<dbReference type="InterPro" id="IPR004104">
    <property type="entry name" value="Gfo/Idh/MocA-like_OxRdtase_C"/>
</dbReference>
<comment type="caution">
    <text evidence="4">The sequence shown here is derived from an EMBL/GenBank/DDBJ whole genome shotgun (WGS) entry which is preliminary data.</text>
</comment>
<evidence type="ECO:0000313" key="4">
    <source>
        <dbReference type="EMBL" id="CAI6026808.1"/>
    </source>
</evidence>
<dbReference type="Gene3D" id="3.30.360.10">
    <property type="entry name" value="Dihydrodipicolinate Reductase, domain 2"/>
    <property type="match status" value="1"/>
</dbReference>
<protein>
    <recommendedName>
        <fullName evidence="3">Gfo/Idh/MocA-like oxidoreductase C-terminal domain-containing protein</fullName>
    </recommendedName>
</protein>
<reference evidence="4" key="1">
    <citation type="submission" date="2023-01" db="EMBL/GenBank/DDBJ databases">
        <authorList>
            <person name="Piombo E."/>
        </authorList>
    </citation>
    <scope>NUCLEOTIDE SEQUENCE</scope>
</reference>
<name>A0AA35PTY6_9HYPO</name>
<dbReference type="GO" id="GO:0016491">
    <property type="term" value="F:oxidoreductase activity"/>
    <property type="evidence" value="ECO:0007669"/>
    <property type="project" value="UniProtKB-KW"/>
</dbReference>
<dbReference type="Pfam" id="PF02894">
    <property type="entry name" value="GFO_IDH_MocA_C"/>
    <property type="match status" value="1"/>
</dbReference>
<dbReference type="Proteomes" id="UP001160390">
    <property type="component" value="Unassembled WGS sequence"/>
</dbReference>
<dbReference type="EMBL" id="CABFNP030000464">
    <property type="protein sequence ID" value="CAI6026808.1"/>
    <property type="molecule type" value="Genomic_DNA"/>
</dbReference>
<dbReference type="SUPFAM" id="SSF55347">
    <property type="entry name" value="Glyceraldehyde-3-phosphate dehydrogenase-like, C-terminal domain"/>
    <property type="match status" value="1"/>
</dbReference>
<dbReference type="PANTHER" id="PTHR43708:SF5">
    <property type="entry name" value="CONSERVED EXPRESSED OXIDOREDUCTASE (EUROFUNG)-RELATED"/>
    <property type="match status" value="1"/>
</dbReference>
<evidence type="ECO:0000256" key="1">
    <source>
        <dbReference type="ARBA" id="ARBA00010928"/>
    </source>
</evidence>
<dbReference type="InterPro" id="IPR051317">
    <property type="entry name" value="Gfo/Idh/MocA_oxidoreduct"/>
</dbReference>
<dbReference type="PANTHER" id="PTHR43708">
    <property type="entry name" value="CONSERVED EXPRESSED OXIDOREDUCTASE (EUROFUNG)"/>
    <property type="match status" value="1"/>
</dbReference>
<dbReference type="Gene3D" id="3.40.50.720">
    <property type="entry name" value="NAD(P)-binding Rossmann-like Domain"/>
    <property type="match status" value="1"/>
</dbReference>
<gene>
    <name evidence="4" type="ORF">CCHLO57077_00014043</name>
</gene>
<feature type="domain" description="Gfo/Idh/MocA-like oxidoreductase C-terminal" evidence="3">
    <location>
        <begin position="2"/>
        <end position="172"/>
    </location>
</feature>
<dbReference type="AlphaFoldDB" id="A0AA35PTY6"/>
<evidence type="ECO:0000256" key="2">
    <source>
        <dbReference type="ARBA" id="ARBA00023002"/>
    </source>
</evidence>
<organism evidence="4 5">
    <name type="scientific">Clonostachys chloroleuca</name>
    <dbReference type="NCBI Taxonomy" id="1926264"/>
    <lineage>
        <taxon>Eukaryota</taxon>
        <taxon>Fungi</taxon>
        <taxon>Dikarya</taxon>
        <taxon>Ascomycota</taxon>
        <taxon>Pezizomycotina</taxon>
        <taxon>Sordariomycetes</taxon>
        <taxon>Hypocreomycetidae</taxon>
        <taxon>Hypocreales</taxon>
        <taxon>Bionectriaceae</taxon>
        <taxon>Clonostachys</taxon>
    </lineage>
</organism>
<keyword evidence="2" id="KW-0560">Oxidoreductase</keyword>
<accession>A0AA35PTY6</accession>
<comment type="similarity">
    <text evidence="1">Belongs to the Gfo/Idh/MocA family.</text>
</comment>
<sequence length="174" mass="18970">MDQAYIIFGVPRSLHGRLINQRKGKPDFFMPDAITIELSYAGGLLINIHASALSVEARPPRFWIRGTKGSFHKQGLDPQEGQLLAGAQVADAEFGHESLDRYKLTGLAKDGSVLEGEMPELKPETYLAFYEAWGKAVASGQPDLVPVKASESRDVLRVIEAVVESSKTGMDVVS</sequence>
<keyword evidence="5" id="KW-1185">Reference proteome</keyword>